<dbReference type="PANTHER" id="PTHR24567:SF74">
    <property type="entry name" value="HTH-TYPE TRANSCRIPTIONAL REGULATOR ARCR"/>
    <property type="match status" value="1"/>
</dbReference>
<evidence type="ECO:0000259" key="5">
    <source>
        <dbReference type="PROSITE" id="PS51063"/>
    </source>
</evidence>
<dbReference type="Pfam" id="PF13545">
    <property type="entry name" value="HTH_Crp_2"/>
    <property type="match status" value="1"/>
</dbReference>
<dbReference type="GO" id="GO:0003677">
    <property type="term" value="F:DNA binding"/>
    <property type="evidence" value="ECO:0007669"/>
    <property type="project" value="UniProtKB-KW"/>
</dbReference>
<dbReference type="AlphaFoldDB" id="A0A426TW86"/>
<dbReference type="Pfam" id="PF00027">
    <property type="entry name" value="cNMP_binding"/>
    <property type="match status" value="1"/>
</dbReference>
<dbReference type="Gene3D" id="2.60.120.10">
    <property type="entry name" value="Jelly Rolls"/>
    <property type="match status" value="1"/>
</dbReference>
<evidence type="ECO:0000256" key="3">
    <source>
        <dbReference type="ARBA" id="ARBA00023163"/>
    </source>
</evidence>
<feature type="domain" description="HTH crp-type" evidence="5">
    <location>
        <begin position="152"/>
        <end position="217"/>
    </location>
</feature>
<dbReference type="PROSITE" id="PS50042">
    <property type="entry name" value="CNMP_BINDING_3"/>
    <property type="match status" value="1"/>
</dbReference>
<dbReference type="Proteomes" id="UP000280307">
    <property type="component" value="Unassembled WGS sequence"/>
</dbReference>
<keyword evidence="1" id="KW-0805">Transcription regulation</keyword>
<comment type="caution">
    <text evidence="6">The sequence shown here is derived from an EMBL/GenBank/DDBJ whole genome shotgun (WGS) entry which is preliminary data.</text>
</comment>
<dbReference type="SUPFAM" id="SSF46785">
    <property type="entry name" value="Winged helix' DNA-binding domain"/>
    <property type="match status" value="1"/>
</dbReference>
<reference evidence="6 7" key="1">
    <citation type="submission" date="2018-12" db="EMBL/GenBank/DDBJ databases">
        <title>Genome Sequence of Candidatus Viridilinea halotolerans isolated from saline sulfide-rich spring.</title>
        <authorList>
            <person name="Grouzdev D.S."/>
            <person name="Burganskaya E.I."/>
            <person name="Krutkina M.S."/>
            <person name="Sukhacheva M.V."/>
            <person name="Gorlenko V.M."/>
        </authorList>
    </citation>
    <scope>NUCLEOTIDE SEQUENCE [LARGE SCALE GENOMIC DNA]</scope>
    <source>
        <strain evidence="6">Chok-6</strain>
    </source>
</reference>
<evidence type="ECO:0000259" key="4">
    <source>
        <dbReference type="PROSITE" id="PS50042"/>
    </source>
</evidence>
<proteinExistence type="predicted"/>
<dbReference type="InterPro" id="IPR036388">
    <property type="entry name" value="WH-like_DNA-bd_sf"/>
</dbReference>
<dbReference type="InterPro" id="IPR000595">
    <property type="entry name" value="cNMP-bd_dom"/>
</dbReference>
<protein>
    <submittedName>
        <fullName evidence="6">Crp/Fnr family transcriptional regulator</fullName>
    </submittedName>
</protein>
<dbReference type="GO" id="GO:0003700">
    <property type="term" value="F:DNA-binding transcription factor activity"/>
    <property type="evidence" value="ECO:0007669"/>
    <property type="project" value="TreeGrafter"/>
</dbReference>
<dbReference type="CDD" id="cd00038">
    <property type="entry name" value="CAP_ED"/>
    <property type="match status" value="1"/>
</dbReference>
<dbReference type="SUPFAM" id="SSF51206">
    <property type="entry name" value="cAMP-binding domain-like"/>
    <property type="match status" value="1"/>
</dbReference>
<organism evidence="6 7">
    <name type="scientific">Candidatus Viridilinea halotolerans</name>
    <dbReference type="NCBI Taxonomy" id="2491704"/>
    <lineage>
        <taxon>Bacteria</taxon>
        <taxon>Bacillati</taxon>
        <taxon>Chloroflexota</taxon>
        <taxon>Chloroflexia</taxon>
        <taxon>Chloroflexales</taxon>
        <taxon>Chloroflexineae</taxon>
        <taxon>Oscillochloridaceae</taxon>
        <taxon>Candidatus Viridilinea</taxon>
    </lineage>
</organism>
<dbReference type="InterPro" id="IPR018490">
    <property type="entry name" value="cNMP-bd_dom_sf"/>
</dbReference>
<dbReference type="InterPro" id="IPR014710">
    <property type="entry name" value="RmlC-like_jellyroll"/>
</dbReference>
<dbReference type="InterPro" id="IPR012318">
    <property type="entry name" value="HTH_CRP"/>
</dbReference>
<evidence type="ECO:0000313" key="6">
    <source>
        <dbReference type="EMBL" id="RRR69735.1"/>
    </source>
</evidence>
<accession>A0A426TW86</accession>
<dbReference type="InterPro" id="IPR036390">
    <property type="entry name" value="WH_DNA-bd_sf"/>
</dbReference>
<dbReference type="PROSITE" id="PS51063">
    <property type="entry name" value="HTH_CRP_2"/>
    <property type="match status" value="1"/>
</dbReference>
<dbReference type="SMART" id="SM00419">
    <property type="entry name" value="HTH_CRP"/>
    <property type="match status" value="1"/>
</dbReference>
<name>A0A426TW86_9CHLR</name>
<dbReference type="InterPro" id="IPR050397">
    <property type="entry name" value="Env_Response_Regulators"/>
</dbReference>
<dbReference type="SMART" id="SM00100">
    <property type="entry name" value="cNMP"/>
    <property type="match status" value="1"/>
</dbReference>
<evidence type="ECO:0000256" key="2">
    <source>
        <dbReference type="ARBA" id="ARBA00023125"/>
    </source>
</evidence>
<evidence type="ECO:0000313" key="7">
    <source>
        <dbReference type="Proteomes" id="UP000280307"/>
    </source>
</evidence>
<gene>
    <name evidence="6" type="ORF">EI684_14830</name>
</gene>
<dbReference type="Gene3D" id="1.10.10.10">
    <property type="entry name" value="Winged helix-like DNA-binding domain superfamily/Winged helix DNA-binding domain"/>
    <property type="match status" value="1"/>
</dbReference>
<dbReference type="EMBL" id="RSAS01000593">
    <property type="protein sequence ID" value="RRR69735.1"/>
    <property type="molecule type" value="Genomic_DNA"/>
</dbReference>
<dbReference type="PANTHER" id="PTHR24567">
    <property type="entry name" value="CRP FAMILY TRANSCRIPTIONAL REGULATORY PROTEIN"/>
    <property type="match status" value="1"/>
</dbReference>
<dbReference type="GO" id="GO:0005829">
    <property type="term" value="C:cytosol"/>
    <property type="evidence" value="ECO:0007669"/>
    <property type="project" value="TreeGrafter"/>
</dbReference>
<keyword evidence="3" id="KW-0804">Transcription</keyword>
<sequence length="226" mass="24825">MLSESQWRVAATVLPFLADPTAEVTRTFVSQATLIRLPPAATVFEEGDVCSTFAILAQGQVRVFKIGETGREITLYRFARGESCILTASCILSERQFPAIATVETQAEAFVVAHTTFQQWVDTFPPWRDYVFQLLSRRLATVMAIIDEVAFRRMDVRIAAFLIHQSARDGATLALTHQQIAAELGSSREVVSRILADFAANGSVHVTRGSIAILDLPSLAQRAAGR</sequence>
<evidence type="ECO:0000256" key="1">
    <source>
        <dbReference type="ARBA" id="ARBA00023015"/>
    </source>
</evidence>
<keyword evidence="2" id="KW-0238">DNA-binding</keyword>
<feature type="domain" description="Cyclic nucleotide-binding" evidence="4">
    <location>
        <begin position="16"/>
        <end position="119"/>
    </location>
</feature>